<comment type="caution">
    <text evidence="1">The sequence shown here is derived from an EMBL/GenBank/DDBJ whole genome shotgun (WGS) entry which is preliminary data.</text>
</comment>
<dbReference type="AlphaFoldDB" id="A0A929WVJ1"/>
<organism evidence="1 2">
    <name type="scientific">Actinomyces bouchesdurhonensis</name>
    <dbReference type="NCBI Taxonomy" id="1852361"/>
    <lineage>
        <taxon>Bacteria</taxon>
        <taxon>Bacillati</taxon>
        <taxon>Actinomycetota</taxon>
        <taxon>Actinomycetes</taxon>
        <taxon>Actinomycetales</taxon>
        <taxon>Actinomycetaceae</taxon>
        <taxon>Actinomyces</taxon>
    </lineage>
</organism>
<accession>A0A929WVJ1</accession>
<evidence type="ECO:0000313" key="1">
    <source>
        <dbReference type="EMBL" id="MBF0965863.1"/>
    </source>
</evidence>
<sequence length="167" mass="17868">MINDSAKNLLALLNSLPPAPSVTFRGHIDTSVTKPQAIVSPTLTATSHSIAIATNNLTRPQVAVFVGANGRDLSPIMTGAPGCNLQEVTYLPGTYFLQHTCQEFSGITIQVFEEMQLASGGDALRPARSLDSWDPILIVLEPALRAARAHRLALPKGASDRFLIPIQ</sequence>
<dbReference type="EMBL" id="JABZGF010000019">
    <property type="protein sequence ID" value="MBF0965863.1"/>
    <property type="molecule type" value="Genomic_DNA"/>
</dbReference>
<reference evidence="1" key="1">
    <citation type="submission" date="2020-04" db="EMBL/GenBank/DDBJ databases">
        <title>Deep metagenomics examines the oral microbiome during advanced dental caries in children, revealing novel taxa and co-occurrences with host molecules.</title>
        <authorList>
            <person name="Baker J.L."/>
            <person name="Morton J.T."/>
            <person name="Dinis M."/>
            <person name="Alvarez R."/>
            <person name="Tran N.C."/>
            <person name="Knight R."/>
            <person name="Edlund A."/>
        </authorList>
    </citation>
    <scope>NUCLEOTIDE SEQUENCE</scope>
    <source>
        <strain evidence="1">JCVI_30_bin.13</strain>
    </source>
</reference>
<protein>
    <submittedName>
        <fullName evidence="1">Uncharacterized protein</fullName>
    </submittedName>
</protein>
<proteinExistence type="predicted"/>
<evidence type="ECO:0000313" key="2">
    <source>
        <dbReference type="Proteomes" id="UP000759246"/>
    </source>
</evidence>
<name>A0A929WVJ1_9ACTO</name>
<dbReference type="Proteomes" id="UP000759246">
    <property type="component" value="Unassembled WGS sequence"/>
</dbReference>
<gene>
    <name evidence="1" type="ORF">HXK09_01610</name>
</gene>